<evidence type="ECO:0000313" key="3">
    <source>
        <dbReference type="Proteomes" id="UP001634007"/>
    </source>
</evidence>
<dbReference type="AlphaFoldDB" id="A0ABD3LEI2"/>
<keyword evidence="3" id="KW-1185">Reference proteome</keyword>
<feature type="non-terminal residue" evidence="2">
    <location>
        <position position="179"/>
    </location>
</feature>
<keyword evidence="1" id="KW-0472">Membrane</keyword>
<organism evidence="2 3">
    <name type="scientific">Eucalyptus globulus</name>
    <name type="common">Tasmanian blue gum</name>
    <dbReference type="NCBI Taxonomy" id="34317"/>
    <lineage>
        <taxon>Eukaryota</taxon>
        <taxon>Viridiplantae</taxon>
        <taxon>Streptophyta</taxon>
        <taxon>Embryophyta</taxon>
        <taxon>Tracheophyta</taxon>
        <taxon>Spermatophyta</taxon>
        <taxon>Magnoliopsida</taxon>
        <taxon>eudicotyledons</taxon>
        <taxon>Gunneridae</taxon>
        <taxon>Pentapetalae</taxon>
        <taxon>rosids</taxon>
        <taxon>malvids</taxon>
        <taxon>Myrtales</taxon>
        <taxon>Myrtaceae</taxon>
        <taxon>Myrtoideae</taxon>
        <taxon>Eucalypteae</taxon>
        <taxon>Eucalyptus</taxon>
    </lineage>
</organism>
<evidence type="ECO:0000256" key="1">
    <source>
        <dbReference type="SAM" id="Phobius"/>
    </source>
</evidence>
<dbReference type="EMBL" id="JBJKBG010000002">
    <property type="protein sequence ID" value="KAL3749923.1"/>
    <property type="molecule type" value="Genomic_DNA"/>
</dbReference>
<comment type="caution">
    <text evidence="2">The sequence shown here is derived from an EMBL/GenBank/DDBJ whole genome shotgun (WGS) entry which is preliminary data.</text>
</comment>
<name>A0ABD3LEI2_EUCGL</name>
<accession>A0ABD3LEI2</accession>
<dbReference type="PANTHER" id="PTHR32263">
    <property type="entry name" value="INACTIVE POLY [ADP-RIBOSE] POLYMERASE SRO4-RELATED"/>
    <property type="match status" value="1"/>
</dbReference>
<keyword evidence="1" id="KW-0812">Transmembrane</keyword>
<sequence>GDKDYRLIKERFIARLAALGVQVTLVAIHKNCFSSTMQIKGGDNTANMKSAWYATSKEEVLKILSYEFGFSGKTENHGFVPACQVMALQVSSPRKLELISPSSKQSHPGLEEYDWGVDDVSSPRRYIICTHMNIHMSPKYIVNFKASCCLRDVTKFNFPLHTISDNDLELLKILPPSHV</sequence>
<proteinExistence type="predicted"/>
<dbReference type="Proteomes" id="UP001634007">
    <property type="component" value="Unassembled WGS sequence"/>
</dbReference>
<reference evidence="2 3" key="1">
    <citation type="submission" date="2024-11" db="EMBL/GenBank/DDBJ databases">
        <title>Chromosome-level genome assembly of Eucalyptus globulus Labill. provides insights into its genome evolution.</title>
        <authorList>
            <person name="Li X."/>
        </authorList>
    </citation>
    <scope>NUCLEOTIDE SEQUENCE [LARGE SCALE GENOMIC DNA]</scope>
    <source>
        <strain evidence="2">CL2024</strain>
        <tissue evidence="2">Fresh tender leaves</tissue>
    </source>
</reference>
<gene>
    <name evidence="2" type="ORF">ACJRO7_010968</name>
</gene>
<feature type="transmembrane region" description="Helical" evidence="1">
    <location>
        <begin position="12"/>
        <end position="29"/>
    </location>
</feature>
<feature type="non-terminal residue" evidence="2">
    <location>
        <position position="1"/>
    </location>
</feature>
<evidence type="ECO:0000313" key="2">
    <source>
        <dbReference type="EMBL" id="KAL3749923.1"/>
    </source>
</evidence>
<dbReference type="InterPro" id="IPR044964">
    <property type="entry name" value="RCD1/SRO1-5"/>
</dbReference>
<dbReference type="PANTHER" id="PTHR32263:SF12">
    <property type="entry name" value="INACTIVE POLY [ADP-RIBOSE] POLYMERASE SRO4-RELATED"/>
    <property type="match status" value="1"/>
</dbReference>
<protein>
    <submittedName>
        <fullName evidence="2">Uncharacterized protein</fullName>
    </submittedName>
</protein>
<keyword evidence="1" id="KW-1133">Transmembrane helix</keyword>